<organism evidence="1 2">
    <name type="scientific">Cochliobolus sativus (strain ND90Pr / ATCC 201652)</name>
    <name type="common">Common root rot and spot blotch fungus</name>
    <name type="synonym">Bipolaris sorokiniana</name>
    <dbReference type="NCBI Taxonomy" id="665912"/>
    <lineage>
        <taxon>Eukaryota</taxon>
        <taxon>Fungi</taxon>
        <taxon>Dikarya</taxon>
        <taxon>Ascomycota</taxon>
        <taxon>Pezizomycotina</taxon>
        <taxon>Dothideomycetes</taxon>
        <taxon>Pleosporomycetidae</taxon>
        <taxon>Pleosporales</taxon>
        <taxon>Pleosporineae</taxon>
        <taxon>Pleosporaceae</taxon>
        <taxon>Bipolaris</taxon>
    </lineage>
</organism>
<keyword evidence="2" id="KW-1185">Reference proteome</keyword>
<dbReference type="KEGG" id="bsc:COCSADRAFT_277068"/>
<protein>
    <submittedName>
        <fullName evidence="1">Uncharacterized protein</fullName>
    </submittedName>
</protein>
<accession>M2TJD1</accession>
<proteinExistence type="predicted"/>
<reference evidence="1 2" key="1">
    <citation type="journal article" date="2012" name="PLoS Pathog.">
        <title>Diverse lifestyles and strategies of plant pathogenesis encoded in the genomes of eighteen Dothideomycetes fungi.</title>
        <authorList>
            <person name="Ohm R.A."/>
            <person name="Feau N."/>
            <person name="Henrissat B."/>
            <person name="Schoch C.L."/>
            <person name="Horwitz B.A."/>
            <person name="Barry K.W."/>
            <person name="Condon B.J."/>
            <person name="Copeland A.C."/>
            <person name="Dhillon B."/>
            <person name="Glaser F."/>
            <person name="Hesse C.N."/>
            <person name="Kosti I."/>
            <person name="LaButti K."/>
            <person name="Lindquist E.A."/>
            <person name="Lucas S."/>
            <person name="Salamov A.A."/>
            <person name="Bradshaw R.E."/>
            <person name="Ciuffetti L."/>
            <person name="Hamelin R.C."/>
            <person name="Kema G.H.J."/>
            <person name="Lawrence C."/>
            <person name="Scott J.A."/>
            <person name="Spatafora J.W."/>
            <person name="Turgeon B.G."/>
            <person name="de Wit P.J.G.M."/>
            <person name="Zhong S."/>
            <person name="Goodwin S.B."/>
            <person name="Grigoriev I.V."/>
        </authorList>
    </citation>
    <scope>NUCLEOTIDE SEQUENCE [LARGE SCALE GENOMIC DNA]</scope>
    <source>
        <strain evidence="2">ND90Pr / ATCC 201652</strain>
    </source>
</reference>
<dbReference type="EMBL" id="KB445638">
    <property type="protein sequence ID" value="EMD68817.1"/>
    <property type="molecule type" value="Genomic_DNA"/>
</dbReference>
<dbReference type="HOGENOM" id="CLU_2236376_0_0_1"/>
<evidence type="ECO:0000313" key="1">
    <source>
        <dbReference type="EMBL" id="EMD68817.1"/>
    </source>
</evidence>
<dbReference type="AlphaFoldDB" id="M2TJD1"/>
<dbReference type="GeneID" id="19135733"/>
<dbReference type="Proteomes" id="UP000016934">
    <property type="component" value="Unassembled WGS sequence"/>
</dbReference>
<gene>
    <name evidence="1" type="ORF">COCSADRAFT_277068</name>
</gene>
<dbReference type="RefSeq" id="XP_007696326.1">
    <property type="nucleotide sequence ID" value="XM_007698136.1"/>
</dbReference>
<evidence type="ECO:0000313" key="2">
    <source>
        <dbReference type="Proteomes" id="UP000016934"/>
    </source>
</evidence>
<name>M2TJD1_COCSN</name>
<reference evidence="2" key="2">
    <citation type="journal article" date="2013" name="PLoS Genet.">
        <title>Comparative genome structure, secondary metabolite, and effector coding capacity across Cochliobolus pathogens.</title>
        <authorList>
            <person name="Condon B.J."/>
            <person name="Leng Y."/>
            <person name="Wu D."/>
            <person name="Bushley K.E."/>
            <person name="Ohm R.A."/>
            <person name="Otillar R."/>
            <person name="Martin J."/>
            <person name="Schackwitz W."/>
            <person name="Grimwood J."/>
            <person name="MohdZainudin N."/>
            <person name="Xue C."/>
            <person name="Wang R."/>
            <person name="Manning V.A."/>
            <person name="Dhillon B."/>
            <person name="Tu Z.J."/>
            <person name="Steffenson B.J."/>
            <person name="Salamov A."/>
            <person name="Sun H."/>
            <person name="Lowry S."/>
            <person name="LaButti K."/>
            <person name="Han J."/>
            <person name="Copeland A."/>
            <person name="Lindquist E."/>
            <person name="Barry K."/>
            <person name="Schmutz J."/>
            <person name="Baker S.E."/>
            <person name="Ciuffetti L.M."/>
            <person name="Grigoriev I.V."/>
            <person name="Zhong S."/>
            <person name="Turgeon B.G."/>
        </authorList>
    </citation>
    <scope>NUCLEOTIDE SEQUENCE [LARGE SCALE GENOMIC DNA]</scope>
    <source>
        <strain evidence="2">ND90Pr / ATCC 201652</strain>
    </source>
</reference>
<sequence length="105" mass="11979">MQFVHKVMCCARLCWTTTVWPFPQLMLAKLPGGFGNIGVWWFPATPFFRVVHCTDTVTSVPPFRDARCDGTPFLPDARVACNVLKNRQTQCVSILQLLLFQYITL</sequence>